<proteinExistence type="predicted"/>
<name>A0ABW4PXT0_9MICO</name>
<evidence type="ECO:0000313" key="1">
    <source>
        <dbReference type="EMBL" id="MFD1835052.1"/>
    </source>
</evidence>
<organism evidence="1 2">
    <name type="scientific">Brachybacterium rhamnosum</name>
    <dbReference type="NCBI Taxonomy" id="173361"/>
    <lineage>
        <taxon>Bacteria</taxon>
        <taxon>Bacillati</taxon>
        <taxon>Actinomycetota</taxon>
        <taxon>Actinomycetes</taxon>
        <taxon>Micrococcales</taxon>
        <taxon>Dermabacteraceae</taxon>
        <taxon>Brachybacterium</taxon>
    </lineage>
</organism>
<reference evidence="2" key="1">
    <citation type="journal article" date="2019" name="Int. J. Syst. Evol. Microbiol.">
        <title>The Global Catalogue of Microorganisms (GCM) 10K type strain sequencing project: providing services to taxonomists for standard genome sequencing and annotation.</title>
        <authorList>
            <consortium name="The Broad Institute Genomics Platform"/>
            <consortium name="The Broad Institute Genome Sequencing Center for Infectious Disease"/>
            <person name="Wu L."/>
            <person name="Ma J."/>
        </authorList>
    </citation>
    <scope>NUCLEOTIDE SEQUENCE [LARGE SCALE GENOMIC DNA]</scope>
    <source>
        <strain evidence="2">JCM 11650</strain>
    </source>
</reference>
<dbReference type="EMBL" id="JBHUFL010000002">
    <property type="protein sequence ID" value="MFD1835052.1"/>
    <property type="molecule type" value="Genomic_DNA"/>
</dbReference>
<accession>A0ABW4PXT0</accession>
<dbReference type="Proteomes" id="UP001597280">
    <property type="component" value="Unassembled WGS sequence"/>
</dbReference>
<dbReference type="RefSeq" id="WP_343904263.1">
    <property type="nucleotide sequence ID" value="NZ_BAAAIS010000002.1"/>
</dbReference>
<comment type="caution">
    <text evidence="1">The sequence shown here is derived from an EMBL/GenBank/DDBJ whole genome shotgun (WGS) entry which is preliminary data.</text>
</comment>
<gene>
    <name evidence="1" type="ORF">ACFSDA_08160</name>
</gene>
<keyword evidence="2" id="KW-1185">Reference proteome</keyword>
<dbReference type="CDD" id="cd19958">
    <property type="entry name" value="pyocin_knob"/>
    <property type="match status" value="1"/>
</dbReference>
<protein>
    <submittedName>
        <fullName evidence="1">Pyocin knob domain-containing protein</fullName>
    </submittedName>
</protein>
<sequence length="244" mass="25831">MADLEDLAVVIAQDVTGLANRVSKLDTPINILTTHIDTLTTPCTFIQSNDSRATEANGYPPVPFGGYGVVTRWGLTDNALLMRYYPRVGPAAKRQMYNGTWSVWTAMDGGPLPAWTTANNITPSYDSGVRNVAQALLGAYTSATSNCSLQRLGNLVEFNLYVRQFDKAGAPVGTTLFTLPAGFRPRVAYRIATTAPTLQISVLTSGAVQLAVGEITVGQYVTFNLSHLTGNAAPSAASLPGSAG</sequence>
<evidence type="ECO:0000313" key="2">
    <source>
        <dbReference type="Proteomes" id="UP001597280"/>
    </source>
</evidence>